<dbReference type="InterPro" id="IPR053225">
    <property type="entry name" value="Acyl-CoA_N-acyltransferase"/>
</dbReference>
<dbReference type="PROSITE" id="PS51186">
    <property type="entry name" value="GNAT"/>
    <property type="match status" value="1"/>
</dbReference>
<dbReference type="GO" id="GO:0016747">
    <property type="term" value="F:acyltransferase activity, transferring groups other than amino-acyl groups"/>
    <property type="evidence" value="ECO:0007669"/>
    <property type="project" value="InterPro"/>
</dbReference>
<comment type="caution">
    <text evidence="2">The sequence shown here is derived from an EMBL/GenBank/DDBJ whole genome shotgun (WGS) entry which is preliminary data.</text>
</comment>
<gene>
    <name evidence="2" type="ORF">BGZ65_010220</name>
</gene>
<accession>A0A9P6J468</accession>
<dbReference type="OrthoDB" id="272266at2759"/>
<organism evidence="2 3">
    <name type="scientific">Modicella reniformis</name>
    <dbReference type="NCBI Taxonomy" id="1440133"/>
    <lineage>
        <taxon>Eukaryota</taxon>
        <taxon>Fungi</taxon>
        <taxon>Fungi incertae sedis</taxon>
        <taxon>Mucoromycota</taxon>
        <taxon>Mortierellomycotina</taxon>
        <taxon>Mortierellomycetes</taxon>
        <taxon>Mortierellales</taxon>
        <taxon>Mortierellaceae</taxon>
        <taxon>Modicella</taxon>
    </lineage>
</organism>
<dbReference type="Gene3D" id="3.40.630.30">
    <property type="match status" value="1"/>
</dbReference>
<evidence type="ECO:0000259" key="1">
    <source>
        <dbReference type="PROSITE" id="PS51186"/>
    </source>
</evidence>
<proteinExistence type="predicted"/>
<reference evidence="2" key="1">
    <citation type="journal article" date="2020" name="Fungal Divers.">
        <title>Resolving the Mortierellaceae phylogeny through synthesis of multi-gene phylogenetics and phylogenomics.</title>
        <authorList>
            <person name="Vandepol N."/>
            <person name="Liber J."/>
            <person name="Desiro A."/>
            <person name="Na H."/>
            <person name="Kennedy M."/>
            <person name="Barry K."/>
            <person name="Grigoriev I.V."/>
            <person name="Miller A.N."/>
            <person name="O'Donnell K."/>
            <person name="Stajich J.E."/>
            <person name="Bonito G."/>
        </authorList>
    </citation>
    <scope>NUCLEOTIDE SEQUENCE</scope>
    <source>
        <strain evidence="2">MES-2147</strain>
    </source>
</reference>
<dbReference type="SUPFAM" id="SSF55729">
    <property type="entry name" value="Acyl-CoA N-acyltransferases (Nat)"/>
    <property type="match status" value="1"/>
</dbReference>
<dbReference type="PANTHER" id="PTHR20958">
    <property type="entry name" value="GLYCINE N-ACYLTRANSFERASE-LIKE PROTEIN"/>
    <property type="match status" value="1"/>
</dbReference>
<protein>
    <recommendedName>
        <fullName evidence="1">N-acetyltransferase domain-containing protein</fullName>
    </recommendedName>
</protein>
<dbReference type="AlphaFoldDB" id="A0A9P6J468"/>
<evidence type="ECO:0000313" key="3">
    <source>
        <dbReference type="Proteomes" id="UP000749646"/>
    </source>
</evidence>
<sequence>MSAPSDRPHYRFKEGVVEVTLSKHATTFYARCEPALMRAAALEDEDNNASSPIQANTEWVANRATTENFSKVLERKPIDPIVHGHCQNVVSVISNILDYHSAERSREGKVSSDEFYCINDIWKHQLTSIAKGDFQIWSKAVKFVINEEDLLKNEPLIRERCERLEREQGLVLGPMVESDIKLMLELNTVQYDEGYGRFMIKNSVCFRTEDGNMVAWAGTHGDFSIAALHVLPAYRSMGLGRLVVNSLALAHVRLAREILTTLGGKNDADVPASKLVAHADCVVENLPTMLFMERCGWHRIGIYLWFELTYKRSNGTVGKDV</sequence>
<dbReference type="InterPro" id="IPR000182">
    <property type="entry name" value="GNAT_dom"/>
</dbReference>
<dbReference type="EMBL" id="JAAAHW010006403">
    <property type="protein sequence ID" value="KAF9961781.1"/>
    <property type="molecule type" value="Genomic_DNA"/>
</dbReference>
<name>A0A9P6J468_9FUNG</name>
<feature type="domain" description="N-acetyltransferase" evidence="1">
    <location>
        <begin position="170"/>
        <end position="316"/>
    </location>
</feature>
<keyword evidence="3" id="KW-1185">Reference proteome</keyword>
<dbReference type="Proteomes" id="UP000749646">
    <property type="component" value="Unassembled WGS sequence"/>
</dbReference>
<evidence type="ECO:0000313" key="2">
    <source>
        <dbReference type="EMBL" id="KAF9961781.1"/>
    </source>
</evidence>
<dbReference type="InterPro" id="IPR016181">
    <property type="entry name" value="Acyl_CoA_acyltransferase"/>
</dbReference>
<dbReference type="PANTHER" id="PTHR20958:SF6">
    <property type="entry name" value="GLYCINE N-ACYLTRANSFERASE-LIKE PROTEIN"/>
    <property type="match status" value="1"/>
</dbReference>